<dbReference type="CDD" id="cd00130">
    <property type="entry name" value="PAS"/>
    <property type="match status" value="1"/>
</dbReference>
<dbReference type="InterPro" id="IPR004358">
    <property type="entry name" value="Sig_transdc_His_kin-like_C"/>
</dbReference>
<evidence type="ECO:0000256" key="8">
    <source>
        <dbReference type="SAM" id="Phobius"/>
    </source>
</evidence>
<dbReference type="InterPro" id="IPR000014">
    <property type="entry name" value="PAS"/>
</dbReference>
<dbReference type="Proteomes" id="UP001464891">
    <property type="component" value="Unassembled WGS sequence"/>
</dbReference>
<evidence type="ECO:0000256" key="4">
    <source>
        <dbReference type="ARBA" id="ARBA00022679"/>
    </source>
</evidence>
<dbReference type="Pfam" id="PF00512">
    <property type="entry name" value="HisKA"/>
    <property type="match status" value="1"/>
</dbReference>
<evidence type="ECO:0000256" key="1">
    <source>
        <dbReference type="ARBA" id="ARBA00000085"/>
    </source>
</evidence>
<evidence type="ECO:0000313" key="13">
    <source>
        <dbReference type="Proteomes" id="UP001464891"/>
    </source>
</evidence>
<dbReference type="GO" id="GO:0005524">
    <property type="term" value="F:ATP binding"/>
    <property type="evidence" value="ECO:0007669"/>
    <property type="project" value="UniProtKB-KW"/>
</dbReference>
<dbReference type="RefSeq" id="WP_190436447.1">
    <property type="nucleotide sequence ID" value="NZ_JAMPKM010000009.1"/>
</dbReference>
<sequence length="606" mass="67305">MLRWQSTPYAIPLLIAAGVSITLVYLAWRRRSASIANTFALFMLGVSEWLLGYIWELSSSDLASKVLAGKVQYFGIVVVPAAWLLFALQYTGRTKWMTRRNLLLLTIEPLVMSFLVWTNEWHRLIWSQTELGQISSYTLLSVTHGIGFWIHAAYSYLITGLGTVLVVQALLRSPQLYRGQAWALLIGAIAPWLANALYLLRLNPFPHLDLTPFAFTVTGAATAWGLFRFRLLDIVPVARDAVIESMSDGVMVLDLQNRIVDLNPAAQQMIGWNAAAIGQPAMRVLAQWPHLLQEYGNLLEAHTEISFGTGEDERCFDLRISPLADSYRRLTGRLIVWRDVTERKQAEVKLQAAKEAAEAANRAKNTFLANMSHELRTPLNAVIGYSELIQEELQEMGHEEFASGLETIGRSGHHLLALISDILNFSKIEAGKMDLYIETFDLATLVEEVVATIYLSLRENDNKLQVNLAANLGSMQADLMKVRQVLCNLLNNATKFTQQGLITLTVYKSQTSLAIGAATSLDCFIFEVADTGIGITPEQMQQIFQPFTQADASTTRRYGGTGLGLSLSRRFCQMMGGDITVASEFGQGSVFTICLPTQVNSEAPLE</sequence>
<dbReference type="SMART" id="SM00388">
    <property type="entry name" value="HisKA"/>
    <property type="match status" value="1"/>
</dbReference>
<feature type="transmembrane region" description="Helical" evidence="8">
    <location>
        <begin position="6"/>
        <end position="28"/>
    </location>
</feature>
<dbReference type="SUPFAM" id="SSF55785">
    <property type="entry name" value="PYP-like sensor domain (PAS domain)"/>
    <property type="match status" value="1"/>
</dbReference>
<feature type="transmembrane region" description="Helical" evidence="8">
    <location>
        <begin position="102"/>
        <end position="118"/>
    </location>
</feature>
<evidence type="ECO:0000256" key="6">
    <source>
        <dbReference type="ARBA" id="ARBA00023012"/>
    </source>
</evidence>
<dbReference type="PROSITE" id="PS50109">
    <property type="entry name" value="HIS_KIN"/>
    <property type="match status" value="1"/>
</dbReference>
<accession>A0ABV0JBK7</accession>
<feature type="transmembrane region" description="Helical" evidence="8">
    <location>
        <begin position="146"/>
        <end position="170"/>
    </location>
</feature>
<evidence type="ECO:0000259" key="9">
    <source>
        <dbReference type="PROSITE" id="PS50109"/>
    </source>
</evidence>
<feature type="transmembrane region" description="Helical" evidence="8">
    <location>
        <begin position="35"/>
        <end position="55"/>
    </location>
</feature>
<evidence type="ECO:0000259" key="11">
    <source>
        <dbReference type="PROSITE" id="PS50113"/>
    </source>
</evidence>
<dbReference type="Gene3D" id="1.10.287.130">
    <property type="match status" value="1"/>
</dbReference>
<keyword evidence="12" id="KW-0547">Nucleotide-binding</keyword>
<keyword evidence="4" id="KW-0808">Transferase</keyword>
<feature type="transmembrane region" description="Helical" evidence="8">
    <location>
        <begin position="71"/>
        <end position="90"/>
    </location>
</feature>
<keyword evidence="8" id="KW-0812">Transmembrane</keyword>
<dbReference type="Gene3D" id="3.30.565.10">
    <property type="entry name" value="Histidine kinase-like ATPase, C-terminal domain"/>
    <property type="match status" value="1"/>
</dbReference>
<dbReference type="InterPro" id="IPR003594">
    <property type="entry name" value="HATPase_dom"/>
</dbReference>
<dbReference type="SMART" id="SM00387">
    <property type="entry name" value="HATPase_c"/>
    <property type="match status" value="1"/>
</dbReference>
<comment type="caution">
    <text evidence="12">The sequence shown here is derived from an EMBL/GenBank/DDBJ whole genome shotgun (WGS) entry which is preliminary data.</text>
</comment>
<dbReference type="Pfam" id="PF02518">
    <property type="entry name" value="HATPase_c"/>
    <property type="match status" value="1"/>
</dbReference>
<dbReference type="NCBIfam" id="TIGR00229">
    <property type="entry name" value="sensory_box"/>
    <property type="match status" value="1"/>
</dbReference>
<dbReference type="PRINTS" id="PR00344">
    <property type="entry name" value="BCTRLSENSOR"/>
</dbReference>
<dbReference type="InterPro" id="IPR005467">
    <property type="entry name" value="His_kinase_dom"/>
</dbReference>
<keyword evidence="13" id="KW-1185">Reference proteome</keyword>
<dbReference type="Pfam" id="PF16927">
    <property type="entry name" value="HisKA_7TM"/>
    <property type="match status" value="1"/>
</dbReference>
<keyword evidence="12" id="KW-0067">ATP-binding</keyword>
<dbReference type="Pfam" id="PF13188">
    <property type="entry name" value="PAS_8"/>
    <property type="match status" value="1"/>
</dbReference>
<feature type="transmembrane region" description="Helical" evidence="8">
    <location>
        <begin position="212"/>
        <end position="229"/>
    </location>
</feature>
<dbReference type="PANTHER" id="PTHR43047:SF64">
    <property type="entry name" value="HISTIDINE KINASE CONTAINING CHEY-HOMOLOGOUS RECEIVER DOMAIN AND PAS DOMAIN-RELATED"/>
    <property type="match status" value="1"/>
</dbReference>
<keyword evidence="3" id="KW-0597">Phosphoprotein</keyword>
<evidence type="ECO:0000256" key="7">
    <source>
        <dbReference type="SAM" id="Coils"/>
    </source>
</evidence>
<dbReference type="EC" id="2.7.13.3" evidence="2"/>
<dbReference type="SUPFAM" id="SSF47384">
    <property type="entry name" value="Homodimeric domain of signal transducing histidine kinase"/>
    <property type="match status" value="1"/>
</dbReference>
<dbReference type="CDD" id="cd16922">
    <property type="entry name" value="HATPase_EvgS-ArcB-TorS-like"/>
    <property type="match status" value="1"/>
</dbReference>
<keyword evidence="5" id="KW-0418">Kinase</keyword>
<evidence type="ECO:0000313" key="12">
    <source>
        <dbReference type="EMBL" id="MEP0818421.1"/>
    </source>
</evidence>
<gene>
    <name evidence="12" type="ORF">NC998_15075</name>
</gene>
<dbReference type="PROSITE" id="PS50113">
    <property type="entry name" value="PAC"/>
    <property type="match status" value="1"/>
</dbReference>
<keyword evidence="7" id="KW-0175">Coiled coil</keyword>
<feature type="domain" description="PAC" evidence="11">
    <location>
        <begin position="301"/>
        <end position="352"/>
    </location>
</feature>
<feature type="domain" description="Histidine kinase" evidence="9">
    <location>
        <begin position="370"/>
        <end position="599"/>
    </location>
</feature>
<dbReference type="InterPro" id="IPR031621">
    <property type="entry name" value="HisKA_7TM"/>
</dbReference>
<protein>
    <recommendedName>
        <fullName evidence="2">histidine kinase</fullName>
        <ecNumber evidence="2">2.7.13.3</ecNumber>
    </recommendedName>
</protein>
<organism evidence="12 13">
    <name type="scientific">Trichocoleus desertorum GB2-A4</name>
    <dbReference type="NCBI Taxonomy" id="2933944"/>
    <lineage>
        <taxon>Bacteria</taxon>
        <taxon>Bacillati</taxon>
        <taxon>Cyanobacteriota</taxon>
        <taxon>Cyanophyceae</taxon>
        <taxon>Leptolyngbyales</taxon>
        <taxon>Trichocoleusaceae</taxon>
        <taxon>Trichocoleus</taxon>
    </lineage>
</organism>
<proteinExistence type="predicted"/>
<dbReference type="PANTHER" id="PTHR43047">
    <property type="entry name" value="TWO-COMPONENT HISTIDINE PROTEIN KINASE"/>
    <property type="match status" value="1"/>
</dbReference>
<evidence type="ECO:0000256" key="3">
    <source>
        <dbReference type="ARBA" id="ARBA00022553"/>
    </source>
</evidence>
<evidence type="ECO:0000259" key="10">
    <source>
        <dbReference type="PROSITE" id="PS50112"/>
    </source>
</evidence>
<dbReference type="SUPFAM" id="SSF55874">
    <property type="entry name" value="ATPase domain of HSP90 chaperone/DNA topoisomerase II/histidine kinase"/>
    <property type="match status" value="1"/>
</dbReference>
<evidence type="ECO:0000256" key="2">
    <source>
        <dbReference type="ARBA" id="ARBA00012438"/>
    </source>
</evidence>
<dbReference type="InterPro" id="IPR036890">
    <property type="entry name" value="HATPase_C_sf"/>
</dbReference>
<dbReference type="CDD" id="cd00082">
    <property type="entry name" value="HisKA"/>
    <property type="match status" value="1"/>
</dbReference>
<dbReference type="InterPro" id="IPR036097">
    <property type="entry name" value="HisK_dim/P_sf"/>
</dbReference>
<dbReference type="InterPro" id="IPR035965">
    <property type="entry name" value="PAS-like_dom_sf"/>
</dbReference>
<comment type="catalytic activity">
    <reaction evidence="1">
        <text>ATP + protein L-histidine = ADP + protein N-phospho-L-histidine.</text>
        <dbReference type="EC" id="2.7.13.3"/>
    </reaction>
</comment>
<keyword evidence="8" id="KW-0472">Membrane</keyword>
<dbReference type="SMART" id="SM00091">
    <property type="entry name" value="PAS"/>
    <property type="match status" value="1"/>
</dbReference>
<keyword evidence="6" id="KW-0902">Two-component regulatory system</keyword>
<feature type="coiled-coil region" evidence="7">
    <location>
        <begin position="343"/>
        <end position="370"/>
    </location>
</feature>
<dbReference type="EMBL" id="JAMPKM010000009">
    <property type="protein sequence ID" value="MEP0818421.1"/>
    <property type="molecule type" value="Genomic_DNA"/>
</dbReference>
<name>A0ABV0JBK7_9CYAN</name>
<reference evidence="12 13" key="1">
    <citation type="submission" date="2022-04" db="EMBL/GenBank/DDBJ databases">
        <title>Positive selection, recombination, and allopatry shape intraspecific diversity of widespread and dominant cyanobacteria.</title>
        <authorList>
            <person name="Wei J."/>
            <person name="Shu W."/>
            <person name="Hu C."/>
        </authorList>
    </citation>
    <scope>NUCLEOTIDE SEQUENCE [LARGE SCALE GENOMIC DNA]</scope>
    <source>
        <strain evidence="12 13">GB2-A4</strain>
    </source>
</reference>
<dbReference type="InterPro" id="IPR000700">
    <property type="entry name" value="PAS-assoc_C"/>
</dbReference>
<feature type="transmembrane region" description="Helical" evidence="8">
    <location>
        <begin position="182"/>
        <end position="200"/>
    </location>
</feature>
<dbReference type="Gene3D" id="3.30.450.20">
    <property type="entry name" value="PAS domain"/>
    <property type="match status" value="1"/>
</dbReference>
<keyword evidence="8" id="KW-1133">Transmembrane helix</keyword>
<dbReference type="PROSITE" id="PS50112">
    <property type="entry name" value="PAS"/>
    <property type="match status" value="1"/>
</dbReference>
<dbReference type="InterPro" id="IPR003661">
    <property type="entry name" value="HisK_dim/P_dom"/>
</dbReference>
<evidence type="ECO:0000256" key="5">
    <source>
        <dbReference type="ARBA" id="ARBA00022777"/>
    </source>
</evidence>
<feature type="domain" description="PAS" evidence="10">
    <location>
        <begin position="242"/>
        <end position="273"/>
    </location>
</feature>